<dbReference type="AlphaFoldDB" id="A0AAD9RJA4"/>
<evidence type="ECO:0000313" key="3">
    <source>
        <dbReference type="EMBL" id="KAK2580844.1"/>
    </source>
</evidence>
<comment type="caution">
    <text evidence="3">The sequence shown here is derived from an EMBL/GenBank/DDBJ whole genome shotgun (WGS) entry which is preliminary data.</text>
</comment>
<dbReference type="SUPFAM" id="SSF46785">
    <property type="entry name" value="Winged helix' DNA-binding domain"/>
    <property type="match status" value="1"/>
</dbReference>
<reference evidence="3" key="2">
    <citation type="journal article" date="2023" name="Commun. Biol.">
        <title>Intrasexual cuticular hydrocarbon dimorphism in a wasp sheds light on hydrocarbon biosynthesis genes in Hymenoptera.</title>
        <authorList>
            <person name="Moris V.C."/>
            <person name="Podsiadlowski L."/>
            <person name="Martin S."/>
            <person name="Oeyen J.P."/>
            <person name="Donath A."/>
            <person name="Petersen M."/>
            <person name="Wilbrandt J."/>
            <person name="Misof B."/>
            <person name="Liedtke D."/>
            <person name="Thamm M."/>
            <person name="Scheiner R."/>
            <person name="Schmitt T."/>
            <person name="Niehuis O."/>
        </authorList>
    </citation>
    <scope>NUCLEOTIDE SEQUENCE</scope>
    <source>
        <strain evidence="3">GBR_01_08_01A</strain>
    </source>
</reference>
<dbReference type="Gene3D" id="1.10.10.10">
    <property type="entry name" value="Winged helix-like DNA-binding domain superfamily/Winged helix DNA-binding domain"/>
    <property type="match status" value="1"/>
</dbReference>
<dbReference type="InterPro" id="IPR036390">
    <property type="entry name" value="WH_DNA-bd_sf"/>
</dbReference>
<proteinExistence type="predicted"/>
<dbReference type="Pfam" id="PF16007">
    <property type="entry name" value="DUF4777"/>
    <property type="match status" value="1"/>
</dbReference>
<evidence type="ECO:0000256" key="1">
    <source>
        <dbReference type="SAM" id="MobiDB-lite"/>
    </source>
</evidence>
<dbReference type="EMBL" id="JAIFRP010000045">
    <property type="protein sequence ID" value="KAK2580844.1"/>
    <property type="molecule type" value="Genomic_DNA"/>
</dbReference>
<reference evidence="3" key="1">
    <citation type="submission" date="2021-08" db="EMBL/GenBank/DDBJ databases">
        <authorList>
            <person name="Misof B."/>
            <person name="Oliver O."/>
            <person name="Podsiadlowski L."/>
            <person name="Donath A."/>
            <person name="Peters R."/>
            <person name="Mayer C."/>
            <person name="Rust J."/>
            <person name="Gunkel S."/>
            <person name="Lesny P."/>
            <person name="Martin S."/>
            <person name="Oeyen J.P."/>
            <person name="Petersen M."/>
            <person name="Panagiotis P."/>
            <person name="Wilbrandt J."/>
            <person name="Tanja T."/>
        </authorList>
    </citation>
    <scope>NUCLEOTIDE SEQUENCE</scope>
    <source>
        <strain evidence="3">GBR_01_08_01A</strain>
        <tissue evidence="3">Thorax + abdomen</tissue>
    </source>
</reference>
<feature type="region of interest" description="Disordered" evidence="1">
    <location>
        <begin position="115"/>
        <end position="156"/>
    </location>
</feature>
<dbReference type="InterPro" id="IPR036388">
    <property type="entry name" value="WH-like_DNA-bd_sf"/>
</dbReference>
<sequence length="156" mass="17598">MRIAALIVSAIQDLRETKGLTPRKIVGYITYASKLPEGQVKRRVKGALRRGVEYGILRKYRGHYFLPVGDEVDRANRIAIRFSRLPSPQRASAKSRNHRKKLVARDCKKACELANKSENSVAEGTRPRKSRSLPFSTTMAKRSFGEKPQDDDVSAE</sequence>
<evidence type="ECO:0000313" key="4">
    <source>
        <dbReference type="Proteomes" id="UP001258017"/>
    </source>
</evidence>
<accession>A0AAD9RJA4</accession>
<gene>
    <name evidence="3" type="ORF">KPH14_005922</name>
</gene>
<evidence type="ECO:0000259" key="2">
    <source>
        <dbReference type="Pfam" id="PF16007"/>
    </source>
</evidence>
<dbReference type="InterPro" id="IPR031957">
    <property type="entry name" value="DUF4777"/>
</dbReference>
<keyword evidence="4" id="KW-1185">Reference proteome</keyword>
<organism evidence="3 4">
    <name type="scientific">Odynerus spinipes</name>
    <dbReference type="NCBI Taxonomy" id="1348599"/>
    <lineage>
        <taxon>Eukaryota</taxon>
        <taxon>Metazoa</taxon>
        <taxon>Ecdysozoa</taxon>
        <taxon>Arthropoda</taxon>
        <taxon>Hexapoda</taxon>
        <taxon>Insecta</taxon>
        <taxon>Pterygota</taxon>
        <taxon>Neoptera</taxon>
        <taxon>Endopterygota</taxon>
        <taxon>Hymenoptera</taxon>
        <taxon>Apocrita</taxon>
        <taxon>Aculeata</taxon>
        <taxon>Vespoidea</taxon>
        <taxon>Vespidae</taxon>
        <taxon>Eumeninae</taxon>
        <taxon>Odynerus</taxon>
    </lineage>
</organism>
<feature type="domain" description="DUF4777" evidence="2">
    <location>
        <begin position="5"/>
        <end position="66"/>
    </location>
</feature>
<name>A0AAD9RJA4_9HYME</name>
<protein>
    <recommendedName>
        <fullName evidence="2">DUF4777 domain-containing protein</fullName>
    </recommendedName>
</protein>
<dbReference type="Proteomes" id="UP001258017">
    <property type="component" value="Unassembled WGS sequence"/>
</dbReference>